<gene>
    <name evidence="2" type="ORF">CCAP1982_LOCUS12679</name>
</gene>
<proteinExistence type="predicted"/>
<feature type="transmembrane region" description="Helical" evidence="1">
    <location>
        <begin position="22"/>
        <end position="38"/>
    </location>
</feature>
<keyword evidence="3" id="KW-1185">Reference proteome</keyword>
<keyword evidence="1" id="KW-1133">Transmembrane helix</keyword>
<keyword evidence="1" id="KW-0812">Transmembrane</keyword>
<evidence type="ECO:0000256" key="1">
    <source>
        <dbReference type="SAM" id="Phobius"/>
    </source>
</evidence>
<name>A0A811UYG7_CERCA</name>
<accession>A0A811UYG7</accession>
<dbReference type="AlphaFoldDB" id="A0A811UYG7"/>
<evidence type="ECO:0000313" key="2">
    <source>
        <dbReference type="EMBL" id="CAD7004259.1"/>
    </source>
</evidence>
<dbReference type="EMBL" id="CAJHJT010000034">
    <property type="protein sequence ID" value="CAD7004259.1"/>
    <property type="molecule type" value="Genomic_DNA"/>
</dbReference>
<reference evidence="2" key="1">
    <citation type="submission" date="2020-11" db="EMBL/GenBank/DDBJ databases">
        <authorList>
            <person name="Whitehead M."/>
        </authorList>
    </citation>
    <scope>NUCLEOTIDE SEQUENCE</scope>
    <source>
        <strain evidence="2">EGII</strain>
    </source>
</reference>
<sequence length="93" mass="10176">MNACCINSSGKRSACECRTGKCEANLFLCLFYCLAFIVVRVQHIALHIGFGSVLVTIVAIYTRWPSVGKSVDNNNASNHSFCNATTTKWPSTL</sequence>
<dbReference type="Proteomes" id="UP000606786">
    <property type="component" value="Unassembled WGS sequence"/>
</dbReference>
<protein>
    <submittedName>
        <fullName evidence="2">(Mediterranean fruit fly) hypothetical protein</fullName>
    </submittedName>
</protein>
<feature type="transmembrane region" description="Helical" evidence="1">
    <location>
        <begin position="44"/>
        <end position="62"/>
    </location>
</feature>
<organism evidence="2 3">
    <name type="scientific">Ceratitis capitata</name>
    <name type="common">Mediterranean fruit fly</name>
    <name type="synonym">Tephritis capitata</name>
    <dbReference type="NCBI Taxonomy" id="7213"/>
    <lineage>
        <taxon>Eukaryota</taxon>
        <taxon>Metazoa</taxon>
        <taxon>Ecdysozoa</taxon>
        <taxon>Arthropoda</taxon>
        <taxon>Hexapoda</taxon>
        <taxon>Insecta</taxon>
        <taxon>Pterygota</taxon>
        <taxon>Neoptera</taxon>
        <taxon>Endopterygota</taxon>
        <taxon>Diptera</taxon>
        <taxon>Brachycera</taxon>
        <taxon>Muscomorpha</taxon>
        <taxon>Tephritoidea</taxon>
        <taxon>Tephritidae</taxon>
        <taxon>Ceratitis</taxon>
        <taxon>Ceratitis</taxon>
    </lineage>
</organism>
<keyword evidence="1" id="KW-0472">Membrane</keyword>
<comment type="caution">
    <text evidence="2">The sequence shown here is derived from an EMBL/GenBank/DDBJ whole genome shotgun (WGS) entry which is preliminary data.</text>
</comment>
<evidence type="ECO:0000313" key="3">
    <source>
        <dbReference type="Proteomes" id="UP000606786"/>
    </source>
</evidence>